<gene>
    <name evidence="2" type="ORF">EVAR_305_1</name>
</gene>
<feature type="compositionally biased region" description="Basic and acidic residues" evidence="1">
    <location>
        <begin position="70"/>
        <end position="84"/>
    </location>
</feature>
<sequence>MSVRKRHSRIWLLLTLKAMNRDAAAFARRRSEWSHEGGMSEKGRDCTKRDKSRLETNDPRRLHGAPPVDLHCRTGDGSRASLHE</sequence>
<evidence type="ECO:0000256" key="1">
    <source>
        <dbReference type="SAM" id="MobiDB-lite"/>
    </source>
</evidence>
<dbReference type="Proteomes" id="UP000299102">
    <property type="component" value="Unassembled WGS sequence"/>
</dbReference>
<name>A0A4C1SBW4_EUMVA</name>
<evidence type="ECO:0000313" key="3">
    <source>
        <dbReference type="Proteomes" id="UP000299102"/>
    </source>
</evidence>
<comment type="caution">
    <text evidence="2">The sequence shown here is derived from an EMBL/GenBank/DDBJ whole genome shotgun (WGS) entry which is preliminary data.</text>
</comment>
<feature type="region of interest" description="Disordered" evidence="1">
    <location>
        <begin position="29"/>
        <end position="84"/>
    </location>
</feature>
<dbReference type="EMBL" id="BGZK01000002">
    <property type="protein sequence ID" value="GBO98886.1"/>
    <property type="molecule type" value="Genomic_DNA"/>
</dbReference>
<reference evidence="2 3" key="1">
    <citation type="journal article" date="2019" name="Commun. Biol.">
        <title>The bagworm genome reveals a unique fibroin gene that provides high tensile strength.</title>
        <authorList>
            <person name="Kono N."/>
            <person name="Nakamura H."/>
            <person name="Ohtoshi R."/>
            <person name="Tomita M."/>
            <person name="Numata K."/>
            <person name="Arakawa K."/>
        </authorList>
    </citation>
    <scope>NUCLEOTIDE SEQUENCE [LARGE SCALE GENOMIC DNA]</scope>
</reference>
<evidence type="ECO:0000313" key="2">
    <source>
        <dbReference type="EMBL" id="GBO98886.1"/>
    </source>
</evidence>
<proteinExistence type="predicted"/>
<protein>
    <submittedName>
        <fullName evidence="2">Uncharacterized protein</fullName>
    </submittedName>
</protein>
<accession>A0A4C1SBW4</accession>
<dbReference type="AlphaFoldDB" id="A0A4C1SBW4"/>
<keyword evidence="3" id="KW-1185">Reference proteome</keyword>
<organism evidence="2 3">
    <name type="scientific">Eumeta variegata</name>
    <name type="common">Bagworm moth</name>
    <name type="synonym">Eumeta japonica</name>
    <dbReference type="NCBI Taxonomy" id="151549"/>
    <lineage>
        <taxon>Eukaryota</taxon>
        <taxon>Metazoa</taxon>
        <taxon>Ecdysozoa</taxon>
        <taxon>Arthropoda</taxon>
        <taxon>Hexapoda</taxon>
        <taxon>Insecta</taxon>
        <taxon>Pterygota</taxon>
        <taxon>Neoptera</taxon>
        <taxon>Endopterygota</taxon>
        <taxon>Lepidoptera</taxon>
        <taxon>Glossata</taxon>
        <taxon>Ditrysia</taxon>
        <taxon>Tineoidea</taxon>
        <taxon>Psychidae</taxon>
        <taxon>Oiketicinae</taxon>
        <taxon>Eumeta</taxon>
    </lineage>
</organism>
<feature type="compositionally biased region" description="Basic and acidic residues" evidence="1">
    <location>
        <begin position="29"/>
        <end position="61"/>
    </location>
</feature>